<feature type="signal peptide" evidence="2">
    <location>
        <begin position="1"/>
        <end position="25"/>
    </location>
</feature>
<feature type="compositionally biased region" description="Low complexity" evidence="1">
    <location>
        <begin position="214"/>
        <end position="227"/>
    </location>
</feature>
<evidence type="ECO:0008006" key="5">
    <source>
        <dbReference type="Google" id="ProtNLM"/>
    </source>
</evidence>
<reference evidence="3 4" key="1">
    <citation type="submission" date="2015-10" db="EMBL/GenBank/DDBJ databases">
        <title>Transcriptomic analysis of a linuron degrading triple-species bacterial consortium.</title>
        <authorList>
            <person name="Albers P."/>
        </authorList>
    </citation>
    <scope>NUCLEOTIDE SEQUENCE [LARGE SCALE GENOMIC DNA]</scope>
    <source>
        <strain evidence="3 4">WDL6</strain>
    </source>
</reference>
<dbReference type="AlphaFoldDB" id="A0A120CTF5"/>
<feature type="chain" id="PRO_5007163909" description="Outer membrane lipoprotein-sorting protein" evidence="2">
    <location>
        <begin position="26"/>
        <end position="233"/>
    </location>
</feature>
<evidence type="ECO:0000256" key="2">
    <source>
        <dbReference type="SAM" id="SignalP"/>
    </source>
</evidence>
<protein>
    <recommendedName>
        <fullName evidence="5">Outer membrane lipoprotein-sorting protein</fullName>
    </recommendedName>
</protein>
<dbReference type="Gene3D" id="2.50.20.20">
    <property type="match status" value="1"/>
</dbReference>
<evidence type="ECO:0000313" key="3">
    <source>
        <dbReference type="EMBL" id="KWT64559.1"/>
    </source>
</evidence>
<dbReference type="STRING" id="121290.APY04_3227"/>
<comment type="caution">
    <text evidence="3">The sequence shown here is derived from an EMBL/GenBank/DDBJ whole genome shotgun (WGS) entry which is preliminary data.</text>
</comment>
<name>A0A120CTF5_HYPSL</name>
<dbReference type="EMBL" id="LMTR01000091">
    <property type="protein sequence ID" value="KWT64559.1"/>
    <property type="molecule type" value="Genomic_DNA"/>
</dbReference>
<sequence length="233" mass="25750">MEKQNMVRVVTALALMMLAAPLAHAACKDEVATALDRQRNSSGFRMETKMFTEDGLVDMTVDYVLPNRLRQHVTSSTEPRPVETIVIGNDGWTRMDGGNWEVLDKEIAVAMAEQMQETLKDLEKDKMGDYECLGRKTVSGKNYLAYQAENPDQLPIAGEAKAADRPVRVIYVDSITGLPMRSVFTRANALENPFFQANYSYPVDLKVQQPEVKAAADAPAAAAAPVEKPAEQK</sequence>
<organism evidence="3 4">
    <name type="scientific">Hyphomicrobium sulfonivorans</name>
    <dbReference type="NCBI Taxonomy" id="121290"/>
    <lineage>
        <taxon>Bacteria</taxon>
        <taxon>Pseudomonadati</taxon>
        <taxon>Pseudomonadota</taxon>
        <taxon>Alphaproteobacteria</taxon>
        <taxon>Hyphomicrobiales</taxon>
        <taxon>Hyphomicrobiaceae</taxon>
        <taxon>Hyphomicrobium</taxon>
    </lineage>
</organism>
<dbReference type="Proteomes" id="UP000059074">
    <property type="component" value="Unassembled WGS sequence"/>
</dbReference>
<dbReference type="RefSeq" id="WP_068464539.1">
    <property type="nucleotide sequence ID" value="NZ_LMTR01000091.1"/>
</dbReference>
<evidence type="ECO:0000313" key="4">
    <source>
        <dbReference type="Proteomes" id="UP000059074"/>
    </source>
</evidence>
<accession>A0A120CTF5</accession>
<dbReference type="OrthoDB" id="7930636at2"/>
<evidence type="ECO:0000256" key="1">
    <source>
        <dbReference type="SAM" id="MobiDB-lite"/>
    </source>
</evidence>
<proteinExistence type="predicted"/>
<feature type="region of interest" description="Disordered" evidence="1">
    <location>
        <begin position="214"/>
        <end position="233"/>
    </location>
</feature>
<dbReference type="PATRIC" id="fig|121290.4.peg.2067"/>
<gene>
    <name evidence="3" type="ORF">APY04_3227</name>
</gene>
<keyword evidence="2" id="KW-0732">Signal</keyword>
<keyword evidence="4" id="KW-1185">Reference proteome</keyword>